<feature type="chain" id="PRO_5044200681" description="Uncharacterized protein ycf33" evidence="6">
    <location>
        <begin position="21"/>
        <end position="149"/>
    </location>
</feature>
<protein>
    <recommendedName>
        <fullName evidence="3">Uncharacterized protein ycf33</fullName>
    </recommendedName>
</protein>
<organism evidence="7 8">
    <name type="scientific">Emiliania huxleyi (strain CCMP1516)</name>
    <dbReference type="NCBI Taxonomy" id="280463"/>
    <lineage>
        <taxon>Eukaryota</taxon>
        <taxon>Haptista</taxon>
        <taxon>Haptophyta</taxon>
        <taxon>Prymnesiophyceae</taxon>
        <taxon>Isochrysidales</taxon>
        <taxon>Noelaerhabdaceae</taxon>
        <taxon>Emiliania</taxon>
    </lineage>
</organism>
<dbReference type="HOGENOM" id="CLU_1753124_0_0_1"/>
<reference evidence="7" key="2">
    <citation type="submission" date="2024-10" db="UniProtKB">
        <authorList>
            <consortium name="EnsemblProtists"/>
        </authorList>
    </citation>
    <scope>IDENTIFICATION</scope>
</reference>
<dbReference type="EnsemblProtists" id="EOD16064">
    <property type="protein sequence ID" value="EOD16064"/>
    <property type="gene ID" value="EMIHUDRAFT_245400"/>
</dbReference>
<name>A0A0D3IXS9_EMIH1</name>
<comment type="similarity">
    <text evidence="2">Belongs to the ycf33 family.</text>
</comment>
<dbReference type="RefSeq" id="XP_005768493.1">
    <property type="nucleotide sequence ID" value="XM_005768436.1"/>
</dbReference>
<keyword evidence="6" id="KW-0732">Signal</keyword>
<feature type="transmembrane region" description="Helical" evidence="5">
    <location>
        <begin position="98"/>
        <end position="118"/>
    </location>
</feature>
<dbReference type="GO" id="GO:0009536">
    <property type="term" value="C:plastid"/>
    <property type="evidence" value="ECO:0007669"/>
    <property type="project" value="UniProtKB-SubCell"/>
</dbReference>
<evidence type="ECO:0000313" key="7">
    <source>
        <dbReference type="EnsemblProtists" id="EOD16064"/>
    </source>
</evidence>
<accession>A0A0D3IXS9</accession>
<dbReference type="AlphaFoldDB" id="A0A0D3IXS9"/>
<evidence type="ECO:0000256" key="4">
    <source>
        <dbReference type="ARBA" id="ARBA00022640"/>
    </source>
</evidence>
<dbReference type="Proteomes" id="UP000013827">
    <property type="component" value="Unassembled WGS sequence"/>
</dbReference>
<dbReference type="InterPro" id="IPR008470">
    <property type="entry name" value="Uncharacterised_Ycf33"/>
</dbReference>
<proteinExistence type="inferred from homology"/>
<evidence type="ECO:0000256" key="5">
    <source>
        <dbReference type="SAM" id="Phobius"/>
    </source>
</evidence>
<reference evidence="8" key="1">
    <citation type="journal article" date="2013" name="Nature">
        <title>Pan genome of the phytoplankton Emiliania underpins its global distribution.</title>
        <authorList>
            <person name="Read B.A."/>
            <person name="Kegel J."/>
            <person name="Klute M.J."/>
            <person name="Kuo A."/>
            <person name="Lefebvre S.C."/>
            <person name="Maumus F."/>
            <person name="Mayer C."/>
            <person name="Miller J."/>
            <person name="Monier A."/>
            <person name="Salamov A."/>
            <person name="Young J."/>
            <person name="Aguilar M."/>
            <person name="Claverie J.M."/>
            <person name="Frickenhaus S."/>
            <person name="Gonzalez K."/>
            <person name="Herman E.K."/>
            <person name="Lin Y.C."/>
            <person name="Napier J."/>
            <person name="Ogata H."/>
            <person name="Sarno A.F."/>
            <person name="Shmutz J."/>
            <person name="Schroeder D."/>
            <person name="de Vargas C."/>
            <person name="Verret F."/>
            <person name="von Dassow P."/>
            <person name="Valentin K."/>
            <person name="Van de Peer Y."/>
            <person name="Wheeler G."/>
            <person name="Dacks J.B."/>
            <person name="Delwiche C.F."/>
            <person name="Dyhrman S.T."/>
            <person name="Glockner G."/>
            <person name="John U."/>
            <person name="Richards T."/>
            <person name="Worden A.Z."/>
            <person name="Zhang X."/>
            <person name="Grigoriev I.V."/>
            <person name="Allen A.E."/>
            <person name="Bidle K."/>
            <person name="Borodovsky M."/>
            <person name="Bowler C."/>
            <person name="Brownlee C."/>
            <person name="Cock J.M."/>
            <person name="Elias M."/>
            <person name="Gladyshev V.N."/>
            <person name="Groth M."/>
            <person name="Guda C."/>
            <person name="Hadaegh A."/>
            <person name="Iglesias-Rodriguez M.D."/>
            <person name="Jenkins J."/>
            <person name="Jones B.M."/>
            <person name="Lawson T."/>
            <person name="Leese F."/>
            <person name="Lindquist E."/>
            <person name="Lobanov A."/>
            <person name="Lomsadze A."/>
            <person name="Malik S.B."/>
            <person name="Marsh M.E."/>
            <person name="Mackinder L."/>
            <person name="Mock T."/>
            <person name="Mueller-Roeber B."/>
            <person name="Pagarete A."/>
            <person name="Parker M."/>
            <person name="Probert I."/>
            <person name="Quesneville H."/>
            <person name="Raines C."/>
            <person name="Rensing S.A."/>
            <person name="Riano-Pachon D.M."/>
            <person name="Richier S."/>
            <person name="Rokitta S."/>
            <person name="Shiraiwa Y."/>
            <person name="Soanes D.M."/>
            <person name="van der Giezen M."/>
            <person name="Wahlund T.M."/>
            <person name="Williams B."/>
            <person name="Wilson W."/>
            <person name="Wolfe G."/>
            <person name="Wurch L.L."/>
        </authorList>
    </citation>
    <scope>NUCLEOTIDE SEQUENCE</scope>
</reference>
<keyword evidence="8" id="KW-1185">Reference proteome</keyword>
<feature type="transmembrane region" description="Helical" evidence="5">
    <location>
        <begin position="70"/>
        <end position="91"/>
    </location>
</feature>
<dbReference type="KEGG" id="ehx:EMIHUDRAFT_245400"/>
<comment type="subcellular location">
    <subcellularLocation>
        <location evidence="1">Plastid</location>
    </subcellularLocation>
</comment>
<keyword evidence="5" id="KW-0812">Transmembrane</keyword>
<dbReference type="PaxDb" id="2903-EOD16064"/>
<evidence type="ECO:0000313" key="8">
    <source>
        <dbReference type="Proteomes" id="UP000013827"/>
    </source>
</evidence>
<keyword evidence="4" id="KW-0934">Plastid</keyword>
<keyword evidence="5" id="KW-1133">Transmembrane helix</keyword>
<evidence type="ECO:0000256" key="6">
    <source>
        <dbReference type="SAM" id="SignalP"/>
    </source>
</evidence>
<keyword evidence="5" id="KW-0472">Membrane</keyword>
<dbReference type="Pfam" id="PF05421">
    <property type="entry name" value="DUF751"/>
    <property type="match status" value="1"/>
</dbReference>
<evidence type="ECO:0000256" key="1">
    <source>
        <dbReference type="ARBA" id="ARBA00004474"/>
    </source>
</evidence>
<feature type="signal peptide" evidence="6">
    <location>
        <begin position="1"/>
        <end position="20"/>
    </location>
</feature>
<evidence type="ECO:0000256" key="3">
    <source>
        <dbReference type="ARBA" id="ARBA00021584"/>
    </source>
</evidence>
<sequence>MRAVAAILLLLLSAAPLAAGLAARHLCVAPALSPSRAVACSSPCSRRGVVRRTRDVRMEEAPFWENVGRFMRFGVSAISGLIIGLLAPFASVFGRSPAAAAVGASLALGVVVFFYVTLQAMEAPPADLMAADVEPSMQSMLNDLYGSGT</sequence>
<evidence type="ECO:0000256" key="2">
    <source>
        <dbReference type="ARBA" id="ARBA00010985"/>
    </source>
</evidence>
<dbReference type="GeneID" id="17262224"/>